<dbReference type="InterPro" id="IPR004843">
    <property type="entry name" value="Calcineurin-like_PHP"/>
</dbReference>
<evidence type="ECO:0000256" key="1">
    <source>
        <dbReference type="ARBA" id="ARBA00022723"/>
    </source>
</evidence>
<evidence type="ECO:0000313" key="6">
    <source>
        <dbReference type="EMBL" id="GAA4499831.1"/>
    </source>
</evidence>
<dbReference type="Proteomes" id="UP001501321">
    <property type="component" value="Unassembled WGS sequence"/>
</dbReference>
<keyword evidence="7" id="KW-1185">Reference proteome</keyword>
<evidence type="ECO:0000256" key="3">
    <source>
        <dbReference type="ARBA" id="ARBA00023004"/>
    </source>
</evidence>
<dbReference type="InterPro" id="IPR006311">
    <property type="entry name" value="TAT_signal"/>
</dbReference>
<keyword evidence="3" id="KW-0408">Iron</keyword>
<proteinExistence type="inferred from homology"/>
<dbReference type="RefSeq" id="WP_345012737.1">
    <property type="nucleotide sequence ID" value="NZ_BAABFC010000013.1"/>
</dbReference>
<dbReference type="InterPro" id="IPR050884">
    <property type="entry name" value="CNP_phosphodiesterase-III"/>
</dbReference>
<dbReference type="PANTHER" id="PTHR42988:SF2">
    <property type="entry name" value="CYCLIC NUCLEOTIDE PHOSPHODIESTERASE CBUA0032-RELATED"/>
    <property type="match status" value="1"/>
</dbReference>
<evidence type="ECO:0000313" key="7">
    <source>
        <dbReference type="Proteomes" id="UP001501321"/>
    </source>
</evidence>
<dbReference type="InterPro" id="IPR029052">
    <property type="entry name" value="Metallo-depent_PP-like"/>
</dbReference>
<evidence type="ECO:0000256" key="2">
    <source>
        <dbReference type="ARBA" id="ARBA00022801"/>
    </source>
</evidence>
<comment type="caution">
    <text evidence="6">The sequence shown here is derived from an EMBL/GenBank/DDBJ whole genome shotgun (WGS) entry which is preliminary data.</text>
</comment>
<keyword evidence="1" id="KW-0479">Metal-binding</keyword>
<evidence type="ECO:0000259" key="5">
    <source>
        <dbReference type="Pfam" id="PF00149"/>
    </source>
</evidence>
<gene>
    <name evidence="6" type="ORF">GCM10023095_20560</name>
</gene>
<dbReference type="PROSITE" id="PS51318">
    <property type="entry name" value="TAT"/>
    <property type="match status" value="1"/>
</dbReference>
<dbReference type="Gene3D" id="3.60.21.10">
    <property type="match status" value="1"/>
</dbReference>
<dbReference type="SUPFAM" id="SSF56300">
    <property type="entry name" value="Metallo-dependent phosphatases"/>
    <property type="match status" value="1"/>
</dbReference>
<organism evidence="6 7">
    <name type="scientific">Pseudaeromonas paramecii</name>
    <dbReference type="NCBI Taxonomy" id="2138166"/>
    <lineage>
        <taxon>Bacteria</taxon>
        <taxon>Pseudomonadati</taxon>
        <taxon>Pseudomonadota</taxon>
        <taxon>Gammaproteobacteria</taxon>
        <taxon>Aeromonadales</taxon>
        <taxon>Aeromonadaceae</taxon>
        <taxon>Pseudaeromonas</taxon>
    </lineage>
</organism>
<sequence>MTPLTRRTFLKTLALTGTSLTLGLGLTACGSDDDDNNPPVASSLRFAVLSDLHVYDTSLGSSGSAFDSYLAADRKMLLQSREILESMVASLLAVEGLQMVIIPGDLTKDGERVCHELAIRLLQPLRDAGIAVYVVPGNHDINNPHAVAFDGDSTTAVENISPDDFASLYGDFGYAGALYRHDNSLSYIVEPVTGVWLVALDSCKYDDNASLGSPETSGALSDDLLGWLQPLLAEAQSQGKRVFGMLHHGVVAHFASQPNFFAEYLLDDYETVGQLLSEYGLNLVFTGHFHAQDAALADYNGDGSLLMYDVETGSCVTDPCPWRLVDLSVAAGTYEIQSHFVDSLPSDSDFASYKTRFALEGMYSLYTSYLGNMGVSGDTLVQLAGLAASLHVAHYQGDEAPDATTLAQLAALAGSSDAQTAMLGQALYALAVDPGLADNDLSVSQESSLAAMSGLWRRLLGRATA</sequence>
<protein>
    <recommendedName>
        <fullName evidence="5">Calcineurin-like phosphoesterase domain-containing protein</fullName>
    </recommendedName>
</protein>
<feature type="domain" description="Calcineurin-like phosphoesterase" evidence="5">
    <location>
        <begin position="44"/>
        <end position="291"/>
    </location>
</feature>
<dbReference type="Pfam" id="PF00149">
    <property type="entry name" value="Metallophos"/>
    <property type="match status" value="1"/>
</dbReference>
<keyword evidence="2" id="KW-0378">Hydrolase</keyword>
<dbReference type="PROSITE" id="PS51257">
    <property type="entry name" value="PROKAR_LIPOPROTEIN"/>
    <property type="match status" value="1"/>
</dbReference>
<reference evidence="7" key="1">
    <citation type="journal article" date="2019" name="Int. J. Syst. Evol. Microbiol.">
        <title>The Global Catalogue of Microorganisms (GCM) 10K type strain sequencing project: providing services to taxonomists for standard genome sequencing and annotation.</title>
        <authorList>
            <consortium name="The Broad Institute Genomics Platform"/>
            <consortium name="The Broad Institute Genome Sequencing Center for Infectious Disease"/>
            <person name="Wu L."/>
            <person name="Ma J."/>
        </authorList>
    </citation>
    <scope>NUCLEOTIDE SEQUENCE [LARGE SCALE GENOMIC DNA]</scope>
    <source>
        <strain evidence="7">JCM 32226</strain>
    </source>
</reference>
<dbReference type="EMBL" id="BAABFC010000013">
    <property type="protein sequence ID" value="GAA4499831.1"/>
    <property type="molecule type" value="Genomic_DNA"/>
</dbReference>
<accession>A0ABP8QBF3</accession>
<comment type="similarity">
    <text evidence="4">Belongs to the cyclic nucleotide phosphodiesterase class-III family.</text>
</comment>
<dbReference type="PANTHER" id="PTHR42988">
    <property type="entry name" value="PHOSPHOHYDROLASE"/>
    <property type="match status" value="1"/>
</dbReference>
<name>A0ABP8QBF3_9GAMM</name>
<evidence type="ECO:0000256" key="4">
    <source>
        <dbReference type="ARBA" id="ARBA00025742"/>
    </source>
</evidence>